<comment type="caution">
    <text evidence="4">The sequence shown here is derived from an EMBL/GenBank/DDBJ whole genome shotgun (WGS) entry which is preliminary data.</text>
</comment>
<feature type="domain" description="N-acetyltransferase" evidence="3">
    <location>
        <begin position="11"/>
        <end position="178"/>
    </location>
</feature>
<dbReference type="OrthoDB" id="3389160at2"/>
<gene>
    <name evidence="4" type="ORF">EYW49_03940</name>
</gene>
<dbReference type="PANTHER" id="PTHR43877">
    <property type="entry name" value="AMINOALKYLPHOSPHONATE N-ACETYLTRANSFERASE-RELATED-RELATED"/>
    <property type="match status" value="1"/>
</dbReference>
<evidence type="ECO:0000256" key="1">
    <source>
        <dbReference type="ARBA" id="ARBA00022679"/>
    </source>
</evidence>
<sequence length="178" mass="19560">MPDSDRAPTVRVLDRVDERHLRQLAEVLVDCVEGGASVSFMAPFSHAEALAFWRRVAADVERGARRLLVVEDAEGIVGTVQLILDQPPNQPHRADIAKMLVHRRGRRRGLGAALMAAAEDAARDAGRTLLVLDTASGDAERLYRRLGWTLVGTVPGYALWPEGGLCDTTFYYRALSAR</sequence>
<protein>
    <submittedName>
        <fullName evidence="4">GNAT family N-acetyltransferase</fullName>
    </submittedName>
</protein>
<name>A0A4Q9VYP9_9HYPH</name>
<keyword evidence="2" id="KW-0012">Acyltransferase</keyword>
<dbReference type="Gene3D" id="3.40.630.30">
    <property type="match status" value="1"/>
</dbReference>
<evidence type="ECO:0000256" key="2">
    <source>
        <dbReference type="ARBA" id="ARBA00023315"/>
    </source>
</evidence>
<dbReference type="PROSITE" id="PS51186">
    <property type="entry name" value="GNAT"/>
    <property type="match status" value="1"/>
</dbReference>
<dbReference type="EMBL" id="SJFN01000004">
    <property type="protein sequence ID" value="TBW40343.1"/>
    <property type="molecule type" value="Genomic_DNA"/>
</dbReference>
<dbReference type="Pfam" id="PF00583">
    <property type="entry name" value="Acetyltransf_1"/>
    <property type="match status" value="1"/>
</dbReference>
<dbReference type="InterPro" id="IPR000182">
    <property type="entry name" value="GNAT_dom"/>
</dbReference>
<dbReference type="Proteomes" id="UP000292781">
    <property type="component" value="Unassembled WGS sequence"/>
</dbReference>
<dbReference type="GO" id="GO:0016747">
    <property type="term" value="F:acyltransferase activity, transferring groups other than amino-acyl groups"/>
    <property type="evidence" value="ECO:0007669"/>
    <property type="project" value="InterPro"/>
</dbReference>
<dbReference type="RefSeq" id="WP_131306422.1">
    <property type="nucleotide sequence ID" value="NZ_SJFN01000004.1"/>
</dbReference>
<organism evidence="4 5">
    <name type="scientific">Siculibacillus lacustris</name>
    <dbReference type="NCBI Taxonomy" id="1549641"/>
    <lineage>
        <taxon>Bacteria</taxon>
        <taxon>Pseudomonadati</taxon>
        <taxon>Pseudomonadota</taxon>
        <taxon>Alphaproteobacteria</taxon>
        <taxon>Hyphomicrobiales</taxon>
        <taxon>Ancalomicrobiaceae</taxon>
        <taxon>Siculibacillus</taxon>
    </lineage>
</organism>
<accession>A0A4Q9VYP9</accession>
<keyword evidence="5" id="KW-1185">Reference proteome</keyword>
<evidence type="ECO:0000259" key="3">
    <source>
        <dbReference type="PROSITE" id="PS51186"/>
    </source>
</evidence>
<evidence type="ECO:0000313" key="4">
    <source>
        <dbReference type="EMBL" id="TBW40343.1"/>
    </source>
</evidence>
<dbReference type="SUPFAM" id="SSF55729">
    <property type="entry name" value="Acyl-CoA N-acyltransferases (Nat)"/>
    <property type="match status" value="1"/>
</dbReference>
<proteinExistence type="predicted"/>
<dbReference type="InterPro" id="IPR050832">
    <property type="entry name" value="Bact_Acetyltransf"/>
</dbReference>
<reference evidence="4 5" key="1">
    <citation type="submission" date="2019-02" db="EMBL/GenBank/DDBJ databases">
        <title>Siculibacillus lacustris gen. nov., sp. nov., a new rosette-forming bacterium isolated from a freshwater crater lake (Lake St. Ana, Romania).</title>
        <authorList>
            <person name="Felfoldi T."/>
            <person name="Marton Z."/>
            <person name="Szabo A."/>
            <person name="Mentes A."/>
            <person name="Boka K."/>
            <person name="Marialigeti K."/>
            <person name="Mathe I."/>
            <person name="Koncz M."/>
            <person name="Schumann P."/>
            <person name="Toth E."/>
        </authorList>
    </citation>
    <scope>NUCLEOTIDE SEQUENCE [LARGE SCALE GENOMIC DNA]</scope>
    <source>
        <strain evidence="4 5">SA-279</strain>
    </source>
</reference>
<evidence type="ECO:0000313" key="5">
    <source>
        <dbReference type="Proteomes" id="UP000292781"/>
    </source>
</evidence>
<dbReference type="InterPro" id="IPR016181">
    <property type="entry name" value="Acyl_CoA_acyltransferase"/>
</dbReference>
<dbReference type="AlphaFoldDB" id="A0A4Q9VYP9"/>
<keyword evidence="1 4" id="KW-0808">Transferase</keyword>